<proteinExistence type="predicted"/>
<dbReference type="EnsemblPlants" id="HORVU.MOREX.r3.5HG0472540.1">
    <property type="protein sequence ID" value="HORVU.MOREX.r3.5HG0472540.1"/>
    <property type="gene ID" value="HORVU.MOREX.r3.5HG0472540"/>
</dbReference>
<dbReference type="PROSITE" id="PS50102">
    <property type="entry name" value="RRM"/>
    <property type="match status" value="1"/>
</dbReference>
<dbReference type="GO" id="GO:0008270">
    <property type="term" value="F:zinc ion binding"/>
    <property type="evidence" value="ECO:0007669"/>
    <property type="project" value="UniProtKB-KW"/>
</dbReference>
<feature type="compositionally biased region" description="Polar residues" evidence="7">
    <location>
        <begin position="369"/>
        <end position="393"/>
    </location>
</feature>
<evidence type="ECO:0000259" key="8">
    <source>
        <dbReference type="PROSITE" id="PS50102"/>
    </source>
</evidence>
<feature type="domain" description="HTH OST-type" evidence="9">
    <location>
        <begin position="76"/>
        <end position="159"/>
    </location>
</feature>
<keyword evidence="3" id="KW-0862">Zinc</keyword>
<dbReference type="GO" id="GO:0003723">
    <property type="term" value="F:RNA binding"/>
    <property type="evidence" value="ECO:0007669"/>
    <property type="project" value="UniProtKB-UniRule"/>
</dbReference>
<organism evidence="10 11">
    <name type="scientific">Hordeum vulgare subsp. vulgare</name>
    <name type="common">Domesticated barley</name>
    <dbReference type="NCBI Taxonomy" id="112509"/>
    <lineage>
        <taxon>Eukaryota</taxon>
        <taxon>Viridiplantae</taxon>
        <taxon>Streptophyta</taxon>
        <taxon>Embryophyta</taxon>
        <taxon>Tracheophyta</taxon>
        <taxon>Spermatophyta</taxon>
        <taxon>Magnoliopsida</taxon>
        <taxon>Liliopsida</taxon>
        <taxon>Poales</taxon>
        <taxon>Poaceae</taxon>
        <taxon>BOP clade</taxon>
        <taxon>Pooideae</taxon>
        <taxon>Triticodae</taxon>
        <taxon>Triticeae</taxon>
        <taxon>Hordeinae</taxon>
        <taxon>Hordeum</taxon>
    </lineage>
</organism>
<name>A0A8I6Y0K5_HORVV</name>
<dbReference type="GO" id="GO:0003677">
    <property type="term" value="F:DNA binding"/>
    <property type="evidence" value="ECO:0007669"/>
    <property type="project" value="UniProtKB-KW"/>
</dbReference>
<dbReference type="Pfam" id="PF23182">
    <property type="entry name" value="PABC_AtC3H46"/>
    <property type="match status" value="1"/>
</dbReference>
<feature type="domain" description="RRM" evidence="8">
    <location>
        <begin position="179"/>
        <end position="255"/>
    </location>
</feature>
<keyword evidence="1" id="KW-0479">Metal-binding</keyword>
<feature type="compositionally biased region" description="Polar residues" evidence="7">
    <location>
        <begin position="401"/>
        <end position="411"/>
    </location>
</feature>
<feature type="region of interest" description="Disordered" evidence="7">
    <location>
        <begin position="369"/>
        <end position="411"/>
    </location>
</feature>
<evidence type="ECO:0000256" key="3">
    <source>
        <dbReference type="ARBA" id="ARBA00022833"/>
    </source>
</evidence>
<dbReference type="Pfam" id="PF12872">
    <property type="entry name" value="OST-HTH"/>
    <property type="match status" value="1"/>
</dbReference>
<dbReference type="SUPFAM" id="SSF54928">
    <property type="entry name" value="RNA-binding domain, RBD"/>
    <property type="match status" value="1"/>
</dbReference>
<dbReference type="InterPro" id="IPR025605">
    <property type="entry name" value="OST-HTH/LOTUS_dom"/>
</dbReference>
<evidence type="ECO:0000313" key="11">
    <source>
        <dbReference type="Proteomes" id="UP000011116"/>
    </source>
</evidence>
<evidence type="ECO:0000256" key="6">
    <source>
        <dbReference type="PROSITE-ProRule" id="PRU00176"/>
    </source>
</evidence>
<sequence length="411" mass="45747">MVGYVGRSDPIHVQAAAMEPAELAKIIFSRVQEVEPDNVSKIVGCILLREPDEDELVYTDGFAVDHHIHGGATPGSLESLEIEITELLHSRRGQPVSIASLPTLYGEKYGKGLQADGYLTESQRHGKAGFSLTKLLSRLNKIRVIERPHGQHSVVLAEDAAKYSDCRSDRGGEITASSHQIYLTFPSDSNFTEDDVANYFGQYGPVRDVRIPCQDQRMFGFVSFQNPETVTALLMRRNPHFICGSRVLAKAYREKTKCINERTNNNKSTTHCYPSRWIETDPEFYPDQYDSPRLERRQLARDRQQLLELERRHLAGLRVVEPQCAAYFDCSIGDVTPFSSQSQSQSAGSKEVGRTMDPLAAADQLDDIVSTSQSQAPPIHANNSYDDQESNQIELLPESPFASSAPTGNGI</sequence>
<protein>
    <recommendedName>
        <fullName evidence="12">RRM domain-containing protein</fullName>
    </recommendedName>
</protein>
<dbReference type="SMART" id="SM00360">
    <property type="entry name" value="RRM"/>
    <property type="match status" value="1"/>
</dbReference>
<dbReference type="PANTHER" id="PTHR24009">
    <property type="entry name" value="RNA-BINDING (RRM/RBD/RNP MOTIFS)"/>
    <property type="match status" value="1"/>
</dbReference>
<dbReference type="InterPro" id="IPR012677">
    <property type="entry name" value="Nucleotide-bd_a/b_plait_sf"/>
</dbReference>
<evidence type="ECO:0000313" key="10">
    <source>
        <dbReference type="EnsemblPlants" id="HORVU.MOREX.r3.5HG0472540.1"/>
    </source>
</evidence>
<accession>A0A8I6Y0K5</accession>
<keyword evidence="11" id="KW-1185">Reference proteome</keyword>
<reference evidence="11" key="1">
    <citation type="journal article" date="2012" name="Nature">
        <title>A physical, genetic and functional sequence assembly of the barley genome.</title>
        <authorList>
            <consortium name="The International Barley Genome Sequencing Consortium"/>
            <person name="Mayer K.F."/>
            <person name="Waugh R."/>
            <person name="Brown J.W."/>
            <person name="Schulman A."/>
            <person name="Langridge P."/>
            <person name="Platzer M."/>
            <person name="Fincher G.B."/>
            <person name="Muehlbauer G.J."/>
            <person name="Sato K."/>
            <person name="Close T.J."/>
            <person name="Wise R.P."/>
            <person name="Stein N."/>
        </authorList>
    </citation>
    <scope>NUCLEOTIDE SEQUENCE [LARGE SCALE GENOMIC DNA]</scope>
    <source>
        <strain evidence="11">cv. Morex</strain>
    </source>
</reference>
<reference evidence="10" key="3">
    <citation type="submission" date="2022-01" db="UniProtKB">
        <authorList>
            <consortium name="EnsemblPlants"/>
        </authorList>
    </citation>
    <scope>IDENTIFICATION</scope>
    <source>
        <strain evidence="10">subsp. vulgare</strain>
    </source>
</reference>
<dbReference type="AlphaFoldDB" id="A0A8I6Y0K5"/>
<reference evidence="10" key="2">
    <citation type="submission" date="2020-10" db="EMBL/GenBank/DDBJ databases">
        <authorList>
            <person name="Scholz U."/>
            <person name="Mascher M."/>
            <person name="Fiebig A."/>
        </authorList>
    </citation>
    <scope>NUCLEOTIDE SEQUENCE [LARGE SCALE GENOMIC DNA]</scope>
    <source>
        <strain evidence="10">cv. Morex</strain>
    </source>
</reference>
<evidence type="ECO:0000256" key="1">
    <source>
        <dbReference type="ARBA" id="ARBA00022723"/>
    </source>
</evidence>
<keyword evidence="2" id="KW-0863">Zinc-finger</keyword>
<dbReference type="Gene3D" id="3.30.70.330">
    <property type="match status" value="1"/>
</dbReference>
<keyword evidence="5" id="KW-0238">DNA-binding</keyword>
<dbReference type="InterPro" id="IPR056276">
    <property type="entry name" value="AtC3H46-like_PABC-like"/>
</dbReference>
<evidence type="ECO:0008006" key="12">
    <source>
        <dbReference type="Google" id="ProtNLM"/>
    </source>
</evidence>
<keyword evidence="4 6" id="KW-0694">RNA-binding</keyword>
<dbReference type="Gramene" id="HORVU.MOREX.r3.5HG0472540.1">
    <property type="protein sequence ID" value="HORVU.MOREX.r3.5HG0472540.1"/>
    <property type="gene ID" value="HORVU.MOREX.r3.5HG0472540"/>
</dbReference>
<evidence type="ECO:0000256" key="5">
    <source>
        <dbReference type="ARBA" id="ARBA00023125"/>
    </source>
</evidence>
<evidence type="ECO:0000256" key="4">
    <source>
        <dbReference type="ARBA" id="ARBA00022884"/>
    </source>
</evidence>
<dbReference type="Proteomes" id="UP000011116">
    <property type="component" value="Chromosome 5H"/>
</dbReference>
<evidence type="ECO:0000259" key="9">
    <source>
        <dbReference type="PROSITE" id="PS51644"/>
    </source>
</evidence>
<dbReference type="Gramene" id="HORVU.MOREX.r2.5HG0391400.1">
    <property type="protein sequence ID" value="HORVU.MOREX.r2.5HG0391400.1"/>
    <property type="gene ID" value="HORVU.MOREX.r2.5HG0391400"/>
</dbReference>
<evidence type="ECO:0000256" key="2">
    <source>
        <dbReference type="ARBA" id="ARBA00022771"/>
    </source>
</evidence>
<dbReference type="InterPro" id="IPR000504">
    <property type="entry name" value="RRM_dom"/>
</dbReference>
<dbReference type="PANTHER" id="PTHR24009:SF0">
    <property type="entry name" value="ZINC FINGER CCCH DOMAIN-CONTAINING PROTEIN 18"/>
    <property type="match status" value="1"/>
</dbReference>
<evidence type="ECO:0000256" key="7">
    <source>
        <dbReference type="SAM" id="MobiDB-lite"/>
    </source>
</evidence>
<dbReference type="InterPro" id="IPR035979">
    <property type="entry name" value="RBD_domain_sf"/>
</dbReference>
<dbReference type="Pfam" id="PF00076">
    <property type="entry name" value="RRM_1"/>
    <property type="match status" value="1"/>
</dbReference>
<dbReference type="PROSITE" id="PS51644">
    <property type="entry name" value="HTH_OST"/>
    <property type="match status" value="1"/>
</dbReference>